<name>A0AA91IBB3_VARPD</name>
<evidence type="ECO:0000259" key="4">
    <source>
        <dbReference type="Pfam" id="PF07992"/>
    </source>
</evidence>
<dbReference type="InterPro" id="IPR041854">
    <property type="entry name" value="BFD-like_2Fe2S-bd_dom_sf"/>
</dbReference>
<dbReference type="InterPro" id="IPR051691">
    <property type="entry name" value="Metab_Enz_Cyan_OpOx_G3PDH"/>
</dbReference>
<evidence type="ECO:0000256" key="1">
    <source>
        <dbReference type="ARBA" id="ARBA00023002"/>
    </source>
</evidence>
<keyword evidence="1" id="KW-0560">Oxidoreductase</keyword>
<evidence type="ECO:0000313" key="7">
    <source>
        <dbReference type="Proteomes" id="UP000077852"/>
    </source>
</evidence>
<dbReference type="PANTHER" id="PTHR42949:SF3">
    <property type="entry name" value="ANAEROBIC GLYCEROL-3-PHOSPHATE DEHYDROGENASE SUBUNIT B"/>
    <property type="match status" value="1"/>
</dbReference>
<dbReference type="EMBL" id="LVHG01000037">
    <property type="protein sequence ID" value="OAK64522.1"/>
    <property type="molecule type" value="Genomic_DNA"/>
</dbReference>
<dbReference type="PRINTS" id="PR00368">
    <property type="entry name" value="FADPNR"/>
</dbReference>
<dbReference type="Pfam" id="PF13510">
    <property type="entry name" value="Fer2_4"/>
    <property type="match status" value="1"/>
</dbReference>
<comment type="caution">
    <text evidence="6">The sequence shown here is derived from an EMBL/GenBank/DDBJ whole genome shotgun (WGS) entry which is preliminary data.</text>
</comment>
<protein>
    <submittedName>
        <fullName evidence="6">FAD-dependent oxidoreductase</fullName>
    </submittedName>
</protein>
<feature type="domain" description="SoxA A3" evidence="5">
    <location>
        <begin position="506"/>
        <end position="580"/>
    </location>
</feature>
<dbReference type="Gene3D" id="1.10.10.1100">
    <property type="entry name" value="BFD-like [2Fe-2S]-binding domain"/>
    <property type="match status" value="1"/>
</dbReference>
<dbReference type="InterPro" id="IPR036188">
    <property type="entry name" value="FAD/NAD-bd_sf"/>
</dbReference>
<dbReference type="AlphaFoldDB" id="A0AA91IBB3"/>
<organism evidence="6 7">
    <name type="scientific">Variovorax paradoxus</name>
    <dbReference type="NCBI Taxonomy" id="34073"/>
    <lineage>
        <taxon>Bacteria</taxon>
        <taxon>Pseudomonadati</taxon>
        <taxon>Pseudomonadota</taxon>
        <taxon>Betaproteobacteria</taxon>
        <taxon>Burkholderiales</taxon>
        <taxon>Comamonadaceae</taxon>
        <taxon>Variovorax</taxon>
    </lineage>
</organism>
<dbReference type="Pfam" id="PF07992">
    <property type="entry name" value="Pyr_redox_2"/>
    <property type="match status" value="1"/>
</dbReference>
<evidence type="ECO:0000259" key="5">
    <source>
        <dbReference type="Pfam" id="PF17806"/>
    </source>
</evidence>
<feature type="compositionally biased region" description="Low complexity" evidence="2">
    <location>
        <begin position="98"/>
        <end position="109"/>
    </location>
</feature>
<dbReference type="InterPro" id="IPR042204">
    <property type="entry name" value="2Fe-2S-bd_N"/>
</dbReference>
<dbReference type="InterPro" id="IPR036010">
    <property type="entry name" value="2Fe-2S_ferredoxin-like_sf"/>
</dbReference>
<dbReference type="GO" id="GO:0016491">
    <property type="term" value="F:oxidoreductase activity"/>
    <property type="evidence" value="ECO:0007669"/>
    <property type="project" value="UniProtKB-KW"/>
</dbReference>
<dbReference type="RefSeq" id="WP_081267645.1">
    <property type="nucleotide sequence ID" value="NZ_LVHG01000037.1"/>
</dbReference>
<dbReference type="SUPFAM" id="SSF51905">
    <property type="entry name" value="FAD/NAD(P)-binding domain"/>
    <property type="match status" value="2"/>
</dbReference>
<evidence type="ECO:0000313" key="6">
    <source>
        <dbReference type="EMBL" id="OAK64522.1"/>
    </source>
</evidence>
<dbReference type="Gene3D" id="3.10.20.440">
    <property type="entry name" value="2Fe-2S iron-sulphur cluster binding domain, sarcosine oxidase, alpha subunit, N-terminal domain"/>
    <property type="match status" value="1"/>
</dbReference>
<dbReference type="InterPro" id="IPR006076">
    <property type="entry name" value="FAD-dep_OxRdtase"/>
</dbReference>
<gene>
    <name evidence="6" type="ORF">A3K87_14110</name>
</gene>
<evidence type="ECO:0000256" key="2">
    <source>
        <dbReference type="SAM" id="MobiDB-lite"/>
    </source>
</evidence>
<dbReference type="InterPro" id="IPR041117">
    <property type="entry name" value="SoxA_A3"/>
</dbReference>
<dbReference type="Proteomes" id="UP000077852">
    <property type="component" value="Unassembled WGS sequence"/>
</dbReference>
<reference evidence="6 7" key="1">
    <citation type="submission" date="2016-03" db="EMBL/GenBank/DDBJ databases">
        <title>Genome sequence of Variovorax paradoxus KB5.</title>
        <authorList>
            <person name="Jeong H."/>
            <person name="Hong C.E."/>
            <person name="Jo S.H."/>
            <person name="Park J.M."/>
        </authorList>
    </citation>
    <scope>NUCLEOTIDE SEQUENCE [LARGE SCALE GENOMIC DNA]</scope>
    <source>
        <strain evidence="6 7">KB5</strain>
    </source>
</reference>
<feature type="region of interest" description="Disordered" evidence="2">
    <location>
        <begin position="91"/>
        <end position="111"/>
    </location>
</feature>
<dbReference type="PRINTS" id="PR00411">
    <property type="entry name" value="PNDRDTASEI"/>
</dbReference>
<dbReference type="CDD" id="cd19946">
    <property type="entry name" value="GlpA-like_Fer2_BFD-like"/>
    <property type="match status" value="1"/>
</dbReference>
<dbReference type="InterPro" id="IPR023753">
    <property type="entry name" value="FAD/NAD-binding_dom"/>
</dbReference>
<dbReference type="Pfam" id="PF17806">
    <property type="entry name" value="SO_alpha_A3"/>
    <property type="match status" value="1"/>
</dbReference>
<dbReference type="SUPFAM" id="SSF54292">
    <property type="entry name" value="2Fe-2S ferredoxin-like"/>
    <property type="match status" value="1"/>
</dbReference>
<evidence type="ECO:0000259" key="3">
    <source>
        <dbReference type="Pfam" id="PF01266"/>
    </source>
</evidence>
<feature type="domain" description="FAD dependent oxidoreductase" evidence="3">
    <location>
        <begin position="612"/>
        <end position="969"/>
    </location>
</feature>
<dbReference type="GO" id="GO:0051536">
    <property type="term" value="F:iron-sulfur cluster binding"/>
    <property type="evidence" value="ECO:0007669"/>
    <property type="project" value="InterPro"/>
</dbReference>
<dbReference type="PANTHER" id="PTHR42949">
    <property type="entry name" value="ANAEROBIC GLYCEROL-3-PHOSPHATE DEHYDROGENASE SUBUNIT B"/>
    <property type="match status" value="1"/>
</dbReference>
<feature type="domain" description="FAD/NAD(P)-binding" evidence="4">
    <location>
        <begin position="120"/>
        <end position="438"/>
    </location>
</feature>
<dbReference type="Gene3D" id="3.50.50.60">
    <property type="entry name" value="FAD/NAD(P)-binding domain"/>
    <property type="match status" value="3"/>
</dbReference>
<dbReference type="Gene3D" id="3.30.9.10">
    <property type="entry name" value="D-Amino Acid Oxidase, subunit A, domain 2"/>
    <property type="match status" value="1"/>
</dbReference>
<accession>A0AA91IBB3</accession>
<sequence length="988" mass="103882">MSARLNHPSIATAGRPVRFWYDGQPVDGLEGETIAASLAASGIKAMRHTRGGERRGLYCGMGACFDCLVTVDGQASQRACLTKVADGQQVRSTLPAGTPDDPLQPLTPDAGAEPARRQVDVLVVGAGPAGLSAALAARQAGAEVLVLDERLEPGGQFYKPLAPSHRAATPADRQFAQGLALAQDVRAAGVTVIQGAQVWAAFSPTEVAALIDGRATVIECRQLVIAPGAYERPVPFPGWTLPGVMTTGAGQTLARAYRVSPGRRVVIAGNGPLNLQLAAELLAGGAEVVAVLESAPRPALRHWRQLLAAARTAPDLVVDGWRYLRRLRAAGVPVLWGHAVVEAQGDADATSGLRRVEIARVDAHGRAVPGTRRTLEADTLCLGYGFIPSTELARMLGCAHRLADRHLGHLATITQEDGATSVPGVYVVGDGADLGGSRVALARGTLAGAAAAHNLGLHAKASAALADAPARLHRAECFQQALWSIYTPPPVTLAAVPDDTLLCRCEEVSFGSVREQIRAGADTLAAIKRNTRLGMGRCQARYCAVTAGRLVAELTGRPPEVEQYFAPRPPAKPVPAGALGFEKPEWGGHKPAITPNLARPVEHAPFEPLRTDVLVIGAGVLGACLGYFLSKAGRDVTVVDRDDLNLQASGANAGSLHVQLLSFDFGAKAQEGGGPAAATLPLGPMSVRLWQEIESDCGEDLEIKITGGLMVADSEAGMRFLEAKAALERRHGIDAQVIDGADLRRLSPALSGELLGAELCPMEGKINPLRATYAVARRAQQQGARVLRGCDVQAIERLPGDGAGYVVRTSRGVIHAGRVVNASGAWSSAIGRMLGVTIPVKGAPLQMIVTEPAPPLVNHLVAHADRHLSLKQAASGGLIVGGGWTAAFNEDMRLNRAVRDSIEGNLWVARRVLPAVRGLHMVRCWAGMNVNIDGAPILGEVPGCPGFYNAVTSNGYTLAPVTAQLVTELIVRGRTDFDITPFRIERFL</sequence>
<dbReference type="Pfam" id="PF01266">
    <property type="entry name" value="DAO"/>
    <property type="match status" value="1"/>
</dbReference>
<proteinExistence type="predicted"/>